<dbReference type="AlphaFoldDB" id="A0A8H7F2P1"/>
<proteinExistence type="predicted"/>
<organism evidence="7 8">
    <name type="scientific">Agaricus bisporus var. burnettii</name>
    <dbReference type="NCBI Taxonomy" id="192524"/>
    <lineage>
        <taxon>Eukaryota</taxon>
        <taxon>Fungi</taxon>
        <taxon>Dikarya</taxon>
        <taxon>Basidiomycota</taxon>
        <taxon>Agaricomycotina</taxon>
        <taxon>Agaricomycetes</taxon>
        <taxon>Agaricomycetidae</taxon>
        <taxon>Agaricales</taxon>
        <taxon>Agaricineae</taxon>
        <taxon>Agaricaceae</taxon>
        <taxon>Agaricus</taxon>
    </lineage>
</organism>
<dbReference type="Gene3D" id="3.30.60.190">
    <property type="match status" value="1"/>
</dbReference>
<keyword evidence="1" id="KW-0479">Metal-binding</keyword>
<feature type="region of interest" description="Disordered" evidence="5">
    <location>
        <begin position="36"/>
        <end position="71"/>
    </location>
</feature>
<keyword evidence="3" id="KW-0862">Zinc</keyword>
<dbReference type="GO" id="GO:0005634">
    <property type="term" value="C:nucleus"/>
    <property type="evidence" value="ECO:0007669"/>
    <property type="project" value="UniProtKB-ARBA"/>
</dbReference>
<dbReference type="GO" id="GO:0008270">
    <property type="term" value="F:zinc ion binding"/>
    <property type="evidence" value="ECO:0007669"/>
    <property type="project" value="UniProtKB-UniRule"/>
</dbReference>
<sequence>MPSKKSRQQLARQVNLPNQVLTPELITKRTKRHLDELERSNYSEANIASVSDEEGGEGGPAKHGRARQTISDKRTNLVIPGSSSAALRKKSTMSVRTALLYKKNLQTLIEESGIAALPGDIPTYLTAAAPPPIYPARMLCSVCSYWGSYKCKRCAMPYCGLNCEKVHNETRCDGRIL</sequence>
<dbReference type="CDD" id="cd21437">
    <property type="entry name" value="zf-HIT_ZNHIT1_like"/>
    <property type="match status" value="1"/>
</dbReference>
<dbReference type="Proteomes" id="UP000629468">
    <property type="component" value="Unassembled WGS sequence"/>
</dbReference>
<accession>A0A8H7F2P1</accession>
<evidence type="ECO:0000313" key="7">
    <source>
        <dbReference type="EMBL" id="KAF7773691.1"/>
    </source>
</evidence>
<evidence type="ECO:0000256" key="4">
    <source>
        <dbReference type="PROSITE-ProRule" id="PRU00453"/>
    </source>
</evidence>
<keyword evidence="2 4" id="KW-0863">Zinc-finger</keyword>
<gene>
    <name evidence="7" type="ORF">Agabi119p4_5858</name>
</gene>
<dbReference type="Pfam" id="PF04438">
    <property type="entry name" value="zf-HIT"/>
    <property type="match status" value="1"/>
</dbReference>
<feature type="domain" description="HIT-type" evidence="6">
    <location>
        <begin position="140"/>
        <end position="172"/>
    </location>
</feature>
<dbReference type="SUPFAM" id="SSF144232">
    <property type="entry name" value="HIT/MYND zinc finger-like"/>
    <property type="match status" value="1"/>
</dbReference>
<evidence type="ECO:0000256" key="2">
    <source>
        <dbReference type="ARBA" id="ARBA00022771"/>
    </source>
</evidence>
<evidence type="ECO:0000256" key="5">
    <source>
        <dbReference type="SAM" id="MobiDB-lite"/>
    </source>
</evidence>
<reference evidence="7 8" key="1">
    <citation type="journal article" name="Sci. Rep.">
        <title>Telomere-to-telomere assembled and centromere annotated genomes of the two main subspecies of the button mushroom Agaricus bisporus reveal especially polymorphic chromosome ends.</title>
        <authorList>
            <person name="Sonnenberg A.S.M."/>
            <person name="Sedaghat-Telgerd N."/>
            <person name="Lavrijssen B."/>
            <person name="Ohm R.A."/>
            <person name="Hendrickx P.M."/>
            <person name="Scholtmeijer K."/>
            <person name="Baars J.J.P."/>
            <person name="van Peer A."/>
        </authorList>
    </citation>
    <scope>NUCLEOTIDE SEQUENCE [LARGE SCALE GENOMIC DNA]</scope>
    <source>
        <strain evidence="7 8">H119_p4</strain>
    </source>
</reference>
<comment type="caution">
    <text evidence="7">The sequence shown here is derived from an EMBL/GenBank/DDBJ whole genome shotgun (WGS) entry which is preliminary data.</text>
</comment>
<dbReference type="PANTHER" id="PTHR13093">
    <property type="entry name" value="ZINC FINGER HIT DOMAIN CONTAINING PROTEIN 1"/>
    <property type="match status" value="1"/>
</dbReference>
<name>A0A8H7F2P1_AGABI</name>
<dbReference type="GO" id="GO:0006338">
    <property type="term" value="P:chromatin remodeling"/>
    <property type="evidence" value="ECO:0007669"/>
    <property type="project" value="InterPro"/>
</dbReference>
<dbReference type="InterPro" id="IPR039723">
    <property type="entry name" value="Vps71/ZNHIT1"/>
</dbReference>
<protein>
    <recommendedName>
        <fullName evidence="6">HIT-type domain-containing protein</fullName>
    </recommendedName>
</protein>
<dbReference type="PROSITE" id="PS51083">
    <property type="entry name" value="ZF_HIT"/>
    <property type="match status" value="1"/>
</dbReference>
<dbReference type="InterPro" id="IPR007529">
    <property type="entry name" value="Znf_HIT"/>
</dbReference>
<evidence type="ECO:0000313" key="8">
    <source>
        <dbReference type="Proteomes" id="UP000629468"/>
    </source>
</evidence>
<evidence type="ECO:0000259" key="6">
    <source>
        <dbReference type="PROSITE" id="PS51083"/>
    </source>
</evidence>
<dbReference type="EMBL" id="JABXXO010000007">
    <property type="protein sequence ID" value="KAF7773691.1"/>
    <property type="molecule type" value="Genomic_DNA"/>
</dbReference>
<evidence type="ECO:0000256" key="3">
    <source>
        <dbReference type="ARBA" id="ARBA00022833"/>
    </source>
</evidence>
<evidence type="ECO:0000256" key="1">
    <source>
        <dbReference type="ARBA" id="ARBA00022723"/>
    </source>
</evidence>